<feature type="domain" description="THIF-type NAD/FAD binding fold" evidence="1">
    <location>
        <begin position="16"/>
        <end position="259"/>
    </location>
</feature>
<proteinExistence type="predicted"/>
<dbReference type="Gene3D" id="3.40.50.720">
    <property type="entry name" value="NAD(P)-binding Rossmann-like Domain"/>
    <property type="match status" value="1"/>
</dbReference>
<dbReference type="NCBIfam" id="NF006077">
    <property type="entry name" value="PRK08223.1"/>
    <property type="match status" value="1"/>
</dbReference>
<dbReference type="SUPFAM" id="SSF69572">
    <property type="entry name" value="Activating enzymes of the ubiquitin-like proteins"/>
    <property type="match status" value="1"/>
</dbReference>
<gene>
    <name evidence="2" type="ORF">IE877_18005</name>
</gene>
<dbReference type="RefSeq" id="WP_192375998.1">
    <property type="nucleotide sequence ID" value="NZ_CAJHIV010000001.1"/>
</dbReference>
<dbReference type="InterPro" id="IPR045886">
    <property type="entry name" value="ThiF/MoeB/HesA"/>
</dbReference>
<dbReference type="Proteomes" id="UP000652176">
    <property type="component" value="Unassembled WGS sequence"/>
</dbReference>
<keyword evidence="2" id="KW-0808">Transferase</keyword>
<organism evidence="2 3">
    <name type="scientific">Methylomonas albis</name>
    <dbReference type="NCBI Taxonomy" id="1854563"/>
    <lineage>
        <taxon>Bacteria</taxon>
        <taxon>Pseudomonadati</taxon>
        <taxon>Pseudomonadota</taxon>
        <taxon>Gammaproteobacteria</taxon>
        <taxon>Methylococcales</taxon>
        <taxon>Methylococcaceae</taxon>
        <taxon>Methylomonas</taxon>
    </lineage>
</organism>
<protein>
    <submittedName>
        <fullName evidence="2">ThiF family adenylyltransferase</fullName>
    </submittedName>
</protein>
<comment type="caution">
    <text evidence="2">The sequence shown here is derived from an EMBL/GenBank/DDBJ whole genome shotgun (WGS) entry which is preliminary data.</text>
</comment>
<accession>A0ABR9D3P5</accession>
<dbReference type="GO" id="GO:0016779">
    <property type="term" value="F:nucleotidyltransferase activity"/>
    <property type="evidence" value="ECO:0007669"/>
    <property type="project" value="UniProtKB-KW"/>
</dbReference>
<dbReference type="InterPro" id="IPR035985">
    <property type="entry name" value="Ubiquitin-activating_enz"/>
</dbReference>
<dbReference type="PANTHER" id="PTHR43267">
    <property type="entry name" value="TRNA THREONYLCARBAMOYLADENOSINE DEHYDRATASE"/>
    <property type="match status" value="1"/>
</dbReference>
<dbReference type="CDD" id="cd01483">
    <property type="entry name" value="E1_enzyme_family"/>
    <property type="match status" value="1"/>
</dbReference>
<sequence>MTNFDYDTAFLRNKGFISLDEQKKLKASRVAIAGLGGTGSAQVAALSRLGIGSFNLADIDEYELKNFNRQYGATMETIGKKKTLVAQQIVHNINPDADVKIFNTGVQQDTIEQFLEDVDIVVDSLDFYCFKERFLLYAAARSKGLWVLTAPPLGFGFTLLCFNPRGMRFEDYFNFRPTDSEFDLSVSLIAGIAPKAYMFKYLNRSGLDIDNHQLPSVAPAPFMIAGVIATNVCNILLGKTVQLAVPTVVQYDALLQVYKKHRFPFGMKGPFQRIKKMILRSRL</sequence>
<keyword evidence="3" id="KW-1185">Reference proteome</keyword>
<evidence type="ECO:0000313" key="2">
    <source>
        <dbReference type="EMBL" id="MBD9357738.1"/>
    </source>
</evidence>
<keyword evidence="2" id="KW-0548">Nucleotidyltransferase</keyword>
<name>A0ABR9D3P5_9GAMM</name>
<reference evidence="2 3" key="1">
    <citation type="submission" date="2020-09" db="EMBL/GenBank/DDBJ databases">
        <title>Methylomonas albis sp. nov. and Methylomonas fluvii sp. nov.: Two cold-adapted methanotrophs from the River Elbe and an amended description of Methylovulum psychrotolerans strain Eb1.</title>
        <authorList>
            <person name="Bussmann I.K."/>
            <person name="Klings K.-W."/>
            <person name="Warnstedt J."/>
            <person name="Hoppert M."/>
            <person name="Saborowski A."/>
            <person name="Horn F."/>
            <person name="Liebner S."/>
        </authorList>
    </citation>
    <scope>NUCLEOTIDE SEQUENCE [LARGE SCALE GENOMIC DNA]</scope>
    <source>
        <strain evidence="2 3">EbA</strain>
    </source>
</reference>
<evidence type="ECO:0000313" key="3">
    <source>
        <dbReference type="Proteomes" id="UP000652176"/>
    </source>
</evidence>
<evidence type="ECO:0000259" key="1">
    <source>
        <dbReference type="Pfam" id="PF00899"/>
    </source>
</evidence>
<dbReference type="Pfam" id="PF00899">
    <property type="entry name" value="ThiF"/>
    <property type="match status" value="1"/>
</dbReference>
<dbReference type="InterPro" id="IPR000594">
    <property type="entry name" value="ThiF_NAD_FAD-bd"/>
</dbReference>
<dbReference type="PANTHER" id="PTHR43267:SF1">
    <property type="entry name" value="TRNA THREONYLCARBAMOYLADENOSINE DEHYDRATASE"/>
    <property type="match status" value="1"/>
</dbReference>
<dbReference type="EMBL" id="JACXSS010000001">
    <property type="protein sequence ID" value="MBD9357738.1"/>
    <property type="molecule type" value="Genomic_DNA"/>
</dbReference>